<name>A0A1E3Q7R8_LIPST</name>
<keyword evidence="2" id="KW-1185">Reference proteome</keyword>
<dbReference type="Proteomes" id="UP000094385">
    <property type="component" value="Unassembled WGS sequence"/>
</dbReference>
<sequence>MRMCTAARVFGTKPVVARPFMRKQNKTRQRRVTKVSGLIRLTLLSTRRVFNICRASNISHCLRISFLRDHADSTKQFFNENPPPYEDNSGSRQHYVASAADRLLHDEAHSSFYLEKIMSSYTHGIEPDMRAIPVLFMELWRASVIIQRQTSTDNTITEICCQYRGTKKLLHRIHTLTVRIEVR</sequence>
<evidence type="ECO:0000313" key="2">
    <source>
        <dbReference type="Proteomes" id="UP000094385"/>
    </source>
</evidence>
<reference evidence="1 2" key="1">
    <citation type="journal article" date="2016" name="Proc. Natl. Acad. Sci. U.S.A.">
        <title>Comparative genomics of biotechnologically important yeasts.</title>
        <authorList>
            <person name="Riley R."/>
            <person name="Haridas S."/>
            <person name="Wolfe K.H."/>
            <person name="Lopes M.R."/>
            <person name="Hittinger C.T."/>
            <person name="Goeker M."/>
            <person name="Salamov A.A."/>
            <person name="Wisecaver J.H."/>
            <person name="Long T.M."/>
            <person name="Calvey C.H."/>
            <person name="Aerts A.L."/>
            <person name="Barry K.W."/>
            <person name="Choi C."/>
            <person name="Clum A."/>
            <person name="Coughlan A.Y."/>
            <person name="Deshpande S."/>
            <person name="Douglass A.P."/>
            <person name="Hanson S.J."/>
            <person name="Klenk H.-P."/>
            <person name="LaButti K.M."/>
            <person name="Lapidus A."/>
            <person name="Lindquist E.A."/>
            <person name="Lipzen A.M."/>
            <person name="Meier-Kolthoff J.P."/>
            <person name="Ohm R.A."/>
            <person name="Otillar R.P."/>
            <person name="Pangilinan J.L."/>
            <person name="Peng Y."/>
            <person name="Rokas A."/>
            <person name="Rosa C.A."/>
            <person name="Scheuner C."/>
            <person name="Sibirny A.A."/>
            <person name="Slot J.C."/>
            <person name="Stielow J.B."/>
            <person name="Sun H."/>
            <person name="Kurtzman C.P."/>
            <person name="Blackwell M."/>
            <person name="Grigoriev I.V."/>
            <person name="Jeffries T.W."/>
        </authorList>
    </citation>
    <scope>NUCLEOTIDE SEQUENCE [LARGE SCALE GENOMIC DNA]</scope>
    <source>
        <strain evidence="1 2">NRRL Y-11557</strain>
    </source>
</reference>
<gene>
    <name evidence="1" type="ORF">LIPSTDRAFT_270035</name>
</gene>
<protein>
    <submittedName>
        <fullName evidence="1">Uncharacterized protein</fullName>
    </submittedName>
</protein>
<dbReference type="EMBL" id="KV454293">
    <property type="protein sequence ID" value="ODQ73749.1"/>
    <property type="molecule type" value="Genomic_DNA"/>
</dbReference>
<proteinExistence type="predicted"/>
<dbReference type="AlphaFoldDB" id="A0A1E3Q7R8"/>
<evidence type="ECO:0000313" key="1">
    <source>
        <dbReference type="EMBL" id="ODQ73749.1"/>
    </source>
</evidence>
<accession>A0A1E3Q7R8</accession>
<organism evidence="1 2">
    <name type="scientific">Lipomyces starkeyi NRRL Y-11557</name>
    <dbReference type="NCBI Taxonomy" id="675824"/>
    <lineage>
        <taxon>Eukaryota</taxon>
        <taxon>Fungi</taxon>
        <taxon>Dikarya</taxon>
        <taxon>Ascomycota</taxon>
        <taxon>Saccharomycotina</taxon>
        <taxon>Lipomycetes</taxon>
        <taxon>Lipomycetales</taxon>
        <taxon>Lipomycetaceae</taxon>
        <taxon>Lipomyces</taxon>
    </lineage>
</organism>